<dbReference type="Pfam" id="PF00106">
    <property type="entry name" value="adh_short"/>
    <property type="match status" value="3"/>
</dbReference>
<name>A0ABY7GCA6_MYAAR</name>
<feature type="non-terminal residue" evidence="1">
    <location>
        <position position="1004"/>
    </location>
</feature>
<dbReference type="PRINTS" id="PR00081">
    <property type="entry name" value="GDHRDH"/>
</dbReference>
<gene>
    <name evidence="1" type="ORF">MAR_034104</name>
</gene>
<dbReference type="InterPro" id="IPR002347">
    <property type="entry name" value="SDR_fam"/>
</dbReference>
<sequence length="1004" mass="109554">RVKKIIHVTLTPNFRLHKNMVHLAGKVCIVTGATRGIGRGIALQLAESGAKVYITGRTLEPRKGSSLGGSLRETAREAEARGGTCVPIQCDHTSEKDVERLFEIVKNDNDGQLDILVNNAYAAINAIFSSLGTSFYEFPPTLWDDTNNVGLRNHYICSVYAARLMVPRKKGLIVNVSSVGGLQYLFNVPYGIGKDACDRMAADCGAELRKHNVAFVSLWPGPVATENVIDTIQTNIESGRNDDREVPKGYADKDMLPTFKICETTEFAGKCIAGLGSDPNIMAMSGKIVTTYDLGRKYKLQDAHGHVPIDMCSLKFALQHSGHTWLASITPNFLQVPKWLMWLSANSTTFNMVHLAGKVCIVTGATRGIGRGIALQLAESGAKVYITGRTLEPRKGSSLGGSLRETASEAEARGGTCVPIQCDHTSEKDVERLFEIVKNENDGQLDILVNNAYAAINAIFSSLGTSFYEFPPTLWDDTNNVGLRNHYICSVYAARLMVPRKKGLIVNVSSVGGLQYLFNVPYGIGKDACDRMAADCGAELRKHNVAFVSLWPGPVATENVIDTIQTNIESGRNDDREVPKGYADKDMLPTFKICETTEFAGKCIAGLGSDPNIMAMSGKVVTTFDLGRKYKLQDAHGHVPIDMCSLKFALQHSGHTWLASITPSFIQVPKWLMWLSANSTTFNMVHLAGKVCIVTGATRGIGRGIALQLAESGAKPRKGSSLGGSLRETASEAEARGGTCVPIQCDHTSEKDVERLFEIVKNENDGQLDILVNNAYAAINAIFSSLGTSFYEFPPTIWDDTNNVGLRNHYICSVYAARLMVPRKKGLIVNVSSVGGLQYLFNVPYGIGKDACDRMAADCGAELRKHNVAFVSLWPGPVATENVIDTIQTNIESGQNDDREVPKAYADKDMLQNFKLCETTEYAGKSIAGLGSDPNIMAMSGKVVTTFDLGRRYKLQDAHGHVPIDMCSLKFALQHSGHTWLASITPSFLQVPKWLMWLSANRFY</sequence>
<dbReference type="Gene3D" id="3.40.50.720">
    <property type="entry name" value="NAD(P)-binding Rossmann-like Domain"/>
    <property type="match status" value="3"/>
</dbReference>
<dbReference type="EMBL" id="CP111028">
    <property type="protein sequence ID" value="WAR31562.1"/>
    <property type="molecule type" value="Genomic_DNA"/>
</dbReference>
<protein>
    <submittedName>
        <fullName evidence="1">DHRS1-like protein</fullName>
    </submittedName>
</protein>
<dbReference type="PANTHER" id="PTHR44147:SF2">
    <property type="entry name" value="DEHYDROGENASE_REDUCTASE SDR FAMILY MEMBER 1"/>
    <property type="match status" value="1"/>
</dbReference>
<organism evidence="1 2">
    <name type="scientific">Mya arenaria</name>
    <name type="common">Soft-shell clam</name>
    <dbReference type="NCBI Taxonomy" id="6604"/>
    <lineage>
        <taxon>Eukaryota</taxon>
        <taxon>Metazoa</taxon>
        <taxon>Spiralia</taxon>
        <taxon>Lophotrochozoa</taxon>
        <taxon>Mollusca</taxon>
        <taxon>Bivalvia</taxon>
        <taxon>Autobranchia</taxon>
        <taxon>Heteroconchia</taxon>
        <taxon>Euheterodonta</taxon>
        <taxon>Imparidentia</taxon>
        <taxon>Neoheterodontei</taxon>
        <taxon>Myida</taxon>
        <taxon>Myoidea</taxon>
        <taxon>Myidae</taxon>
        <taxon>Mya</taxon>
    </lineage>
</organism>
<reference evidence="1" key="1">
    <citation type="submission" date="2022-11" db="EMBL/GenBank/DDBJ databases">
        <title>Centuries of genome instability and evolution in soft-shell clam transmissible cancer (bioRxiv).</title>
        <authorList>
            <person name="Hart S.F.M."/>
            <person name="Yonemitsu M.A."/>
            <person name="Giersch R.M."/>
            <person name="Beal B.F."/>
            <person name="Arriagada G."/>
            <person name="Davis B.W."/>
            <person name="Ostrander E.A."/>
            <person name="Goff S.P."/>
            <person name="Metzger M.J."/>
        </authorList>
    </citation>
    <scope>NUCLEOTIDE SEQUENCE</scope>
    <source>
        <strain evidence="1">MELC-2E11</strain>
        <tissue evidence="1">Siphon/mantle</tissue>
    </source>
</reference>
<dbReference type="SUPFAM" id="SSF51735">
    <property type="entry name" value="NAD(P)-binding Rossmann-fold domains"/>
    <property type="match status" value="3"/>
</dbReference>
<accession>A0ABY7GCA6</accession>
<keyword evidence="2" id="KW-1185">Reference proteome</keyword>
<dbReference type="PANTHER" id="PTHR44147">
    <property type="entry name" value="DEHYDROGENASE/REDUCTASE SDR FAMILY MEMBER 1"/>
    <property type="match status" value="1"/>
</dbReference>
<dbReference type="InterPro" id="IPR036291">
    <property type="entry name" value="NAD(P)-bd_dom_sf"/>
</dbReference>
<proteinExistence type="predicted"/>
<evidence type="ECO:0000313" key="1">
    <source>
        <dbReference type="EMBL" id="WAR31562.1"/>
    </source>
</evidence>
<dbReference type="Proteomes" id="UP001164746">
    <property type="component" value="Chromosome 17"/>
</dbReference>
<evidence type="ECO:0000313" key="2">
    <source>
        <dbReference type="Proteomes" id="UP001164746"/>
    </source>
</evidence>